<evidence type="ECO:0000256" key="10">
    <source>
        <dbReference type="ARBA" id="ARBA00023004"/>
    </source>
</evidence>
<accession>A0A5C5XJW9</accession>
<keyword evidence="17" id="KW-1185">Reference proteome</keyword>
<dbReference type="EMBL" id="SJPG01000001">
    <property type="protein sequence ID" value="TWT62988.1"/>
    <property type="molecule type" value="Genomic_DNA"/>
</dbReference>
<dbReference type="PANTHER" id="PTHR30600">
    <property type="entry name" value="CYTOCHROME C PEROXIDASE-RELATED"/>
    <property type="match status" value="1"/>
</dbReference>
<feature type="binding site" description="covalent" evidence="13">
    <location>
        <position position="90"/>
    </location>
    <ligand>
        <name>heme c</name>
        <dbReference type="ChEBI" id="CHEBI:61717"/>
        <label>1</label>
    </ligand>
</feature>
<dbReference type="InterPro" id="IPR009056">
    <property type="entry name" value="Cyt_c-like_dom"/>
</dbReference>
<keyword evidence="6" id="KW-0732">Signal</keyword>
<dbReference type="Gene3D" id="1.10.760.10">
    <property type="entry name" value="Cytochrome c-like domain"/>
    <property type="match status" value="2"/>
</dbReference>
<proteinExistence type="predicted"/>
<keyword evidence="9 16" id="KW-0560">Oxidoreductase</keyword>
<dbReference type="OrthoDB" id="9772811at2"/>
<protein>
    <recommendedName>
        <fullName evidence="12">Methylamine utilization protein MauG</fullName>
    </recommendedName>
</protein>
<evidence type="ECO:0000256" key="1">
    <source>
        <dbReference type="ARBA" id="ARBA00004418"/>
    </source>
</evidence>
<dbReference type="GO" id="GO:0009055">
    <property type="term" value="F:electron transfer activity"/>
    <property type="evidence" value="ECO:0007669"/>
    <property type="project" value="InterPro"/>
</dbReference>
<evidence type="ECO:0000256" key="4">
    <source>
        <dbReference type="ARBA" id="ARBA00022617"/>
    </source>
</evidence>
<dbReference type="FunFam" id="1.10.760.10:FF:000019">
    <property type="entry name" value="Di-heme cytochrome C peroxidase"/>
    <property type="match status" value="1"/>
</dbReference>
<dbReference type="GO" id="GO:0020037">
    <property type="term" value="F:heme binding"/>
    <property type="evidence" value="ECO:0007669"/>
    <property type="project" value="InterPro"/>
</dbReference>
<comment type="pathway">
    <text evidence="2">One-carbon metabolism; methylamine degradation.</text>
</comment>
<dbReference type="InterPro" id="IPR051395">
    <property type="entry name" value="Cytochrome_c_Peroxidase/MauG"/>
</dbReference>
<keyword evidence="8" id="KW-0249">Electron transport</keyword>
<feature type="domain" description="Cytochrome c" evidence="15">
    <location>
        <begin position="68"/>
        <end position="176"/>
    </location>
</feature>
<name>A0A5C5XJW9_9PLAN</name>
<evidence type="ECO:0000256" key="14">
    <source>
        <dbReference type="PIRSR" id="PIRSR000294-2"/>
    </source>
</evidence>
<dbReference type="InterPro" id="IPR036909">
    <property type="entry name" value="Cyt_c-like_dom_sf"/>
</dbReference>
<organism evidence="16 17">
    <name type="scientific">Rubinisphaera italica</name>
    <dbReference type="NCBI Taxonomy" id="2527969"/>
    <lineage>
        <taxon>Bacteria</taxon>
        <taxon>Pseudomonadati</taxon>
        <taxon>Planctomycetota</taxon>
        <taxon>Planctomycetia</taxon>
        <taxon>Planctomycetales</taxon>
        <taxon>Planctomycetaceae</taxon>
        <taxon>Rubinisphaera</taxon>
    </lineage>
</organism>
<dbReference type="PIRSF" id="PIRSF000294">
    <property type="entry name" value="Cytochrome-c_peroxidase"/>
    <property type="match status" value="1"/>
</dbReference>
<dbReference type="SUPFAM" id="SSF46626">
    <property type="entry name" value="Cytochrome c"/>
    <property type="match status" value="2"/>
</dbReference>
<evidence type="ECO:0000256" key="13">
    <source>
        <dbReference type="PIRSR" id="PIRSR000294-1"/>
    </source>
</evidence>
<comment type="subcellular location">
    <subcellularLocation>
        <location evidence="1">Periplasm</location>
    </subcellularLocation>
</comment>
<evidence type="ECO:0000259" key="15">
    <source>
        <dbReference type="PROSITE" id="PS51007"/>
    </source>
</evidence>
<comment type="PTM">
    <text evidence="13">Binds 2 heme groups per subunit.</text>
</comment>
<feature type="binding site" description="covalent" evidence="13">
    <location>
        <position position="237"/>
    </location>
    <ligand>
        <name>heme c</name>
        <dbReference type="ChEBI" id="CHEBI:61717"/>
        <label>2</label>
    </ligand>
</feature>
<dbReference type="GO" id="GO:0004130">
    <property type="term" value="F:cytochrome-c peroxidase activity"/>
    <property type="evidence" value="ECO:0007669"/>
    <property type="project" value="TreeGrafter"/>
</dbReference>
<dbReference type="Pfam" id="PF03150">
    <property type="entry name" value="CCP_MauG"/>
    <property type="match status" value="1"/>
</dbReference>
<dbReference type="AlphaFoldDB" id="A0A5C5XJW9"/>
<dbReference type="PANTHER" id="PTHR30600:SF10">
    <property type="entry name" value="BLL6722 PROTEIN"/>
    <property type="match status" value="1"/>
</dbReference>
<evidence type="ECO:0000256" key="8">
    <source>
        <dbReference type="ARBA" id="ARBA00022982"/>
    </source>
</evidence>
<dbReference type="InterPro" id="IPR026259">
    <property type="entry name" value="MauG/Cytc_peroxidase"/>
</dbReference>
<comment type="cofactor">
    <cofactor evidence="13">
        <name>heme</name>
        <dbReference type="ChEBI" id="CHEBI:30413"/>
    </cofactor>
    <text evidence="13">Binds 2 heme groups.</text>
</comment>
<keyword evidence="4 13" id="KW-0349">Heme</keyword>
<reference evidence="16 17" key="1">
    <citation type="submission" date="2019-02" db="EMBL/GenBank/DDBJ databases">
        <title>Deep-cultivation of Planctomycetes and their phenomic and genomic characterization uncovers novel biology.</title>
        <authorList>
            <person name="Wiegand S."/>
            <person name="Jogler M."/>
            <person name="Boedeker C."/>
            <person name="Pinto D."/>
            <person name="Vollmers J."/>
            <person name="Rivas-Marin E."/>
            <person name="Kohn T."/>
            <person name="Peeters S.H."/>
            <person name="Heuer A."/>
            <person name="Rast P."/>
            <person name="Oberbeckmann S."/>
            <person name="Bunk B."/>
            <person name="Jeske O."/>
            <person name="Meyerdierks A."/>
            <person name="Storesund J.E."/>
            <person name="Kallscheuer N."/>
            <person name="Luecker S."/>
            <person name="Lage O.M."/>
            <person name="Pohl T."/>
            <person name="Merkel B.J."/>
            <person name="Hornburger P."/>
            <person name="Mueller R.-W."/>
            <person name="Bruemmer F."/>
            <person name="Labrenz M."/>
            <person name="Spormann A.M."/>
            <person name="Op Den Camp H."/>
            <person name="Overmann J."/>
            <person name="Amann R."/>
            <person name="Jetten M.S.M."/>
            <person name="Mascher T."/>
            <person name="Medema M.H."/>
            <person name="Devos D.P."/>
            <person name="Kaster A.-K."/>
            <person name="Ovreas L."/>
            <person name="Rohde M."/>
            <person name="Galperin M.Y."/>
            <person name="Jogler C."/>
        </authorList>
    </citation>
    <scope>NUCLEOTIDE SEQUENCE [LARGE SCALE GENOMIC DNA]</scope>
    <source>
        <strain evidence="16 17">Pan54</strain>
    </source>
</reference>
<evidence type="ECO:0000256" key="3">
    <source>
        <dbReference type="ARBA" id="ARBA00022448"/>
    </source>
</evidence>
<feature type="binding site" description="covalent" evidence="13">
    <location>
        <position position="93"/>
    </location>
    <ligand>
        <name>heme c</name>
        <dbReference type="ChEBI" id="CHEBI:61717"/>
        <label>1</label>
    </ligand>
</feature>
<evidence type="ECO:0000256" key="9">
    <source>
        <dbReference type="ARBA" id="ARBA00023002"/>
    </source>
</evidence>
<feature type="binding site" description="axial binding residue" evidence="14">
    <location>
        <position position="238"/>
    </location>
    <ligand>
        <name>heme c</name>
        <dbReference type="ChEBI" id="CHEBI:61717"/>
        <label>2</label>
    </ligand>
    <ligandPart>
        <name>Fe</name>
        <dbReference type="ChEBI" id="CHEBI:18248"/>
    </ligandPart>
</feature>
<feature type="binding site" description="covalent" evidence="13">
    <location>
        <position position="234"/>
    </location>
    <ligand>
        <name>heme c</name>
        <dbReference type="ChEBI" id="CHEBI:61717"/>
        <label>2</label>
    </ligand>
</feature>
<keyword evidence="3" id="KW-0813">Transport</keyword>
<evidence type="ECO:0000256" key="12">
    <source>
        <dbReference type="ARBA" id="ARBA00073576"/>
    </source>
</evidence>
<evidence type="ECO:0000313" key="16">
    <source>
        <dbReference type="EMBL" id="TWT62988.1"/>
    </source>
</evidence>
<dbReference type="Proteomes" id="UP000316095">
    <property type="component" value="Unassembled WGS sequence"/>
</dbReference>
<dbReference type="InterPro" id="IPR004852">
    <property type="entry name" value="Di-haem_cyt_c_peroxidsae"/>
</dbReference>
<feature type="binding site" description="axial binding residue" evidence="14">
    <location>
        <position position="94"/>
    </location>
    <ligand>
        <name>heme c</name>
        <dbReference type="ChEBI" id="CHEBI:61717"/>
        <label>1</label>
    </ligand>
    <ligandPart>
        <name>Fe</name>
        <dbReference type="ChEBI" id="CHEBI:18248"/>
    </ligandPart>
</feature>
<evidence type="ECO:0000256" key="11">
    <source>
        <dbReference type="ARBA" id="ARBA00058991"/>
    </source>
</evidence>
<keyword evidence="7" id="KW-0574">Periplasm</keyword>
<dbReference type="RefSeq" id="WP_146504786.1">
    <property type="nucleotide sequence ID" value="NZ_SJPG01000001.1"/>
</dbReference>
<dbReference type="PROSITE" id="PS51007">
    <property type="entry name" value="CYTC"/>
    <property type="match status" value="2"/>
</dbReference>
<evidence type="ECO:0000256" key="5">
    <source>
        <dbReference type="ARBA" id="ARBA00022723"/>
    </source>
</evidence>
<dbReference type="Pfam" id="PF00034">
    <property type="entry name" value="Cytochrom_C"/>
    <property type="match status" value="1"/>
</dbReference>
<dbReference type="GO" id="GO:0046872">
    <property type="term" value="F:metal ion binding"/>
    <property type="evidence" value="ECO:0007669"/>
    <property type="project" value="UniProtKB-KW"/>
</dbReference>
<evidence type="ECO:0000313" key="17">
    <source>
        <dbReference type="Proteomes" id="UP000316095"/>
    </source>
</evidence>
<comment type="caution">
    <text evidence="16">The sequence shown here is derived from an EMBL/GenBank/DDBJ whole genome shotgun (WGS) entry which is preliminary data.</text>
</comment>
<keyword evidence="10 14" id="KW-0408">Iron</keyword>
<evidence type="ECO:0000256" key="6">
    <source>
        <dbReference type="ARBA" id="ARBA00022729"/>
    </source>
</evidence>
<evidence type="ECO:0000256" key="2">
    <source>
        <dbReference type="ARBA" id="ARBA00004856"/>
    </source>
</evidence>
<sequence length="357" mass="39130">MSLRRQQKSNTSVCEKLILTSGISNTAVTALLSLSIVLCITCGASLQAEVPLGLPKLKEPKDNPSTPGKIELGKMLFFDKRLSADSSISCASCHDPDKGYSNAEQFATGVENQKGGRNSPTVINSAFQTFQFWDGRAASLEDQALGPIQNPIEMNMKMDLALERINGIPEYRRRFEEEFGEPASDETLAKALAAFERTLLSGDAPYDRFEAGDKTALSESAQRGKDLFFGKANCTACHSGGNFTDNSFHNIGIGMDQEKPDEGRFAISKLGGDTGAFKTPTLREIARTAPYMHDGSLKTLKEVVEHYNKGGIANEYLDEEIFEMNLSEEEVNDLVTFMKEGLTSESYPHVETPELPE</sequence>
<keyword evidence="5 14" id="KW-0479">Metal-binding</keyword>
<keyword evidence="16" id="KW-0575">Peroxidase</keyword>
<gene>
    <name evidence="16" type="primary">ccpA</name>
    <name evidence="16" type="ORF">Pan54_37390</name>
</gene>
<comment type="function">
    <text evidence="11">Involved in methylamine metabolism. Essential for the maturation of the beta subunit of MADH, presumably via a step in the biosynthesis of tryptophan tryptophylquinone (TTQ), the cofactor of MADH.</text>
</comment>
<feature type="domain" description="Cytochrome c" evidence="15">
    <location>
        <begin position="219"/>
        <end position="342"/>
    </location>
</feature>
<dbReference type="GO" id="GO:0042597">
    <property type="term" value="C:periplasmic space"/>
    <property type="evidence" value="ECO:0007669"/>
    <property type="project" value="UniProtKB-SubCell"/>
</dbReference>
<evidence type="ECO:0000256" key="7">
    <source>
        <dbReference type="ARBA" id="ARBA00022764"/>
    </source>
</evidence>